<feature type="transmembrane region" description="Helical" evidence="8">
    <location>
        <begin position="309"/>
        <end position="325"/>
    </location>
</feature>
<dbReference type="PANTHER" id="PTHR30472:SF1">
    <property type="entry name" value="FE(3+) DICITRATE TRANSPORT SYSTEM PERMEASE PROTEIN FECC-RELATED"/>
    <property type="match status" value="1"/>
</dbReference>
<reference evidence="9" key="1">
    <citation type="journal article" date="2021" name="PeerJ">
        <title>Extensive microbial diversity within the chicken gut microbiome revealed by metagenomics and culture.</title>
        <authorList>
            <person name="Gilroy R."/>
            <person name="Ravi A."/>
            <person name="Getino M."/>
            <person name="Pursley I."/>
            <person name="Horton D.L."/>
            <person name="Alikhan N.F."/>
            <person name="Baker D."/>
            <person name="Gharbi K."/>
            <person name="Hall N."/>
            <person name="Watson M."/>
            <person name="Adriaenssens E.M."/>
            <person name="Foster-Nyarko E."/>
            <person name="Jarju S."/>
            <person name="Secka A."/>
            <person name="Antonio M."/>
            <person name="Oren A."/>
            <person name="Chaudhuri R.R."/>
            <person name="La Ragione R."/>
            <person name="Hildebrand F."/>
            <person name="Pallen M.J."/>
        </authorList>
    </citation>
    <scope>NUCLEOTIDE SEQUENCE</scope>
    <source>
        <strain evidence="9">1068</strain>
    </source>
</reference>
<dbReference type="CDD" id="cd06550">
    <property type="entry name" value="TM_ABC_iron-siderophores_like"/>
    <property type="match status" value="1"/>
</dbReference>
<feature type="transmembrane region" description="Helical" evidence="8">
    <location>
        <begin position="117"/>
        <end position="138"/>
    </location>
</feature>
<feature type="transmembrane region" description="Helical" evidence="8">
    <location>
        <begin position="150"/>
        <end position="174"/>
    </location>
</feature>
<keyword evidence="7 8" id="KW-0472">Membrane</keyword>
<gene>
    <name evidence="9" type="ORF">H9809_03920</name>
</gene>
<accession>A0A9D2FQK4</accession>
<comment type="subcellular location">
    <subcellularLocation>
        <location evidence="1">Cell membrane</location>
        <topology evidence="1">Multi-pass membrane protein</topology>
    </subcellularLocation>
</comment>
<evidence type="ECO:0000313" key="9">
    <source>
        <dbReference type="EMBL" id="HIZ65040.1"/>
    </source>
</evidence>
<feature type="transmembrane region" description="Helical" evidence="8">
    <location>
        <begin position="92"/>
        <end position="111"/>
    </location>
</feature>
<dbReference type="PANTHER" id="PTHR30472">
    <property type="entry name" value="FERRIC ENTEROBACTIN TRANSPORT SYSTEM PERMEASE PROTEIN"/>
    <property type="match status" value="1"/>
</dbReference>
<dbReference type="GO" id="GO:0022857">
    <property type="term" value="F:transmembrane transporter activity"/>
    <property type="evidence" value="ECO:0007669"/>
    <property type="project" value="InterPro"/>
</dbReference>
<dbReference type="Pfam" id="PF01032">
    <property type="entry name" value="FecCD"/>
    <property type="match status" value="1"/>
</dbReference>
<proteinExistence type="inferred from homology"/>
<evidence type="ECO:0000313" key="10">
    <source>
        <dbReference type="Proteomes" id="UP000824056"/>
    </source>
</evidence>
<feature type="transmembrane region" description="Helical" evidence="8">
    <location>
        <begin position="276"/>
        <end position="297"/>
    </location>
</feature>
<evidence type="ECO:0000256" key="4">
    <source>
        <dbReference type="ARBA" id="ARBA00022475"/>
    </source>
</evidence>
<keyword evidence="3" id="KW-0813">Transport</keyword>
<protein>
    <submittedName>
        <fullName evidence="9">Iron ABC transporter permease</fullName>
    </submittedName>
</protein>
<evidence type="ECO:0000256" key="2">
    <source>
        <dbReference type="ARBA" id="ARBA00007935"/>
    </source>
</evidence>
<keyword evidence="4" id="KW-1003">Cell membrane</keyword>
<evidence type="ECO:0000256" key="7">
    <source>
        <dbReference type="ARBA" id="ARBA00023136"/>
    </source>
</evidence>
<sequence>MRTDRKKWIFLFGVGAAVILAAALSLFYGSTRIPAEQVLQALENPELTNHQHLVVLELRIPRTIGCILVGAAFGTAGAIMQGVTGNPLADSGLLGINAGAVFALALCLAFWPGLNFSGVVLFSFLGAAGAMAVIYGMMFLKKRRLNPVHLVLAGSGVSIFLSSLSQAIAIFYNIGYDLTFWTAGGAAGIRGKQLVFAAPVLVLGLALGLVLSGKISVLSLGEEAARGLGISVEKTRAFSLLAVLLLAGGAVALAGPIAFVGLLVPHIARHFLGGDYRFVIPGSLILGAFFMVIADVLSRVIHAPGETPVGLVFAAVGVPFFLWIVRKEERAID</sequence>
<dbReference type="InterPro" id="IPR037294">
    <property type="entry name" value="ABC_BtuC-like"/>
</dbReference>
<evidence type="ECO:0000256" key="1">
    <source>
        <dbReference type="ARBA" id="ARBA00004651"/>
    </source>
</evidence>
<dbReference type="FunFam" id="1.10.3470.10:FF:000001">
    <property type="entry name" value="Vitamin B12 ABC transporter permease BtuC"/>
    <property type="match status" value="1"/>
</dbReference>
<name>A0A9D2FQK4_9FIRM</name>
<dbReference type="SUPFAM" id="SSF81345">
    <property type="entry name" value="ABC transporter involved in vitamin B12 uptake, BtuC"/>
    <property type="match status" value="1"/>
</dbReference>
<keyword evidence="6 8" id="KW-1133">Transmembrane helix</keyword>
<evidence type="ECO:0000256" key="8">
    <source>
        <dbReference type="SAM" id="Phobius"/>
    </source>
</evidence>
<comment type="similarity">
    <text evidence="2">Belongs to the binding-protein-dependent transport system permease family. FecCD subfamily.</text>
</comment>
<feature type="transmembrane region" description="Helical" evidence="8">
    <location>
        <begin position="59"/>
        <end position="80"/>
    </location>
</feature>
<reference evidence="9" key="2">
    <citation type="submission" date="2021-04" db="EMBL/GenBank/DDBJ databases">
        <authorList>
            <person name="Gilroy R."/>
        </authorList>
    </citation>
    <scope>NUCLEOTIDE SEQUENCE</scope>
    <source>
        <strain evidence="9">1068</strain>
    </source>
</reference>
<dbReference type="EMBL" id="DXBG01000095">
    <property type="protein sequence ID" value="HIZ65040.1"/>
    <property type="molecule type" value="Genomic_DNA"/>
</dbReference>
<dbReference type="Proteomes" id="UP000824056">
    <property type="component" value="Unassembled WGS sequence"/>
</dbReference>
<dbReference type="AlphaFoldDB" id="A0A9D2FQK4"/>
<comment type="caution">
    <text evidence="9">The sequence shown here is derived from an EMBL/GenBank/DDBJ whole genome shotgun (WGS) entry which is preliminary data.</text>
</comment>
<feature type="transmembrane region" description="Helical" evidence="8">
    <location>
        <begin position="194"/>
        <end position="217"/>
    </location>
</feature>
<dbReference type="Gene3D" id="1.10.3470.10">
    <property type="entry name" value="ABC transporter involved in vitamin B12 uptake, BtuC"/>
    <property type="match status" value="1"/>
</dbReference>
<dbReference type="GO" id="GO:0005886">
    <property type="term" value="C:plasma membrane"/>
    <property type="evidence" value="ECO:0007669"/>
    <property type="project" value="UniProtKB-SubCell"/>
</dbReference>
<evidence type="ECO:0000256" key="3">
    <source>
        <dbReference type="ARBA" id="ARBA00022448"/>
    </source>
</evidence>
<evidence type="ECO:0000256" key="6">
    <source>
        <dbReference type="ARBA" id="ARBA00022989"/>
    </source>
</evidence>
<keyword evidence="5 8" id="KW-0812">Transmembrane</keyword>
<feature type="transmembrane region" description="Helical" evidence="8">
    <location>
        <begin position="238"/>
        <end position="264"/>
    </location>
</feature>
<dbReference type="GO" id="GO:0033214">
    <property type="term" value="P:siderophore-iron import into cell"/>
    <property type="evidence" value="ECO:0007669"/>
    <property type="project" value="TreeGrafter"/>
</dbReference>
<evidence type="ECO:0000256" key="5">
    <source>
        <dbReference type="ARBA" id="ARBA00022692"/>
    </source>
</evidence>
<organism evidence="9 10">
    <name type="scientific">Candidatus Blautia pullicola</name>
    <dbReference type="NCBI Taxonomy" id="2838498"/>
    <lineage>
        <taxon>Bacteria</taxon>
        <taxon>Bacillati</taxon>
        <taxon>Bacillota</taxon>
        <taxon>Clostridia</taxon>
        <taxon>Lachnospirales</taxon>
        <taxon>Lachnospiraceae</taxon>
        <taxon>Blautia</taxon>
    </lineage>
</organism>
<dbReference type="InterPro" id="IPR000522">
    <property type="entry name" value="ABC_transptr_permease_BtuC"/>
</dbReference>